<dbReference type="EMBL" id="BPLR01021091">
    <property type="protein sequence ID" value="GIX85757.1"/>
    <property type="molecule type" value="Genomic_DNA"/>
</dbReference>
<dbReference type="AlphaFoldDB" id="A0AAV4NLT4"/>
<reference evidence="1 2" key="1">
    <citation type="submission" date="2021-06" db="EMBL/GenBank/DDBJ databases">
        <title>Caerostris extrusa draft genome.</title>
        <authorList>
            <person name="Kono N."/>
            <person name="Arakawa K."/>
        </authorList>
    </citation>
    <scope>NUCLEOTIDE SEQUENCE [LARGE SCALE GENOMIC DNA]</scope>
</reference>
<protein>
    <recommendedName>
        <fullName evidence="3">Secreted protein</fullName>
    </recommendedName>
</protein>
<dbReference type="Proteomes" id="UP001054945">
    <property type="component" value="Unassembled WGS sequence"/>
</dbReference>
<evidence type="ECO:0008006" key="3">
    <source>
        <dbReference type="Google" id="ProtNLM"/>
    </source>
</evidence>
<comment type="caution">
    <text evidence="1">The sequence shown here is derived from an EMBL/GenBank/DDBJ whole genome shotgun (WGS) entry which is preliminary data.</text>
</comment>
<organism evidence="1 2">
    <name type="scientific">Caerostris extrusa</name>
    <name type="common">Bark spider</name>
    <name type="synonym">Caerostris bankana</name>
    <dbReference type="NCBI Taxonomy" id="172846"/>
    <lineage>
        <taxon>Eukaryota</taxon>
        <taxon>Metazoa</taxon>
        <taxon>Ecdysozoa</taxon>
        <taxon>Arthropoda</taxon>
        <taxon>Chelicerata</taxon>
        <taxon>Arachnida</taxon>
        <taxon>Araneae</taxon>
        <taxon>Araneomorphae</taxon>
        <taxon>Entelegynae</taxon>
        <taxon>Araneoidea</taxon>
        <taxon>Araneidae</taxon>
        <taxon>Caerostris</taxon>
    </lineage>
</organism>
<evidence type="ECO:0000313" key="2">
    <source>
        <dbReference type="Proteomes" id="UP001054945"/>
    </source>
</evidence>
<accession>A0AAV4NLT4</accession>
<name>A0AAV4NLT4_CAEEX</name>
<gene>
    <name evidence="1" type="ORF">CEXT_610861</name>
</gene>
<keyword evidence="2" id="KW-1185">Reference proteome</keyword>
<evidence type="ECO:0000313" key="1">
    <source>
        <dbReference type="EMBL" id="GIX85757.1"/>
    </source>
</evidence>
<sequence length="78" mass="8560">MVVGYCFSAVGWKSPSILSCMSEDGFCLHPFSWLWTGLPRGGAACKTVPPRRVREGVFFHQEKGQFAADNPDGHEGNT</sequence>
<proteinExistence type="predicted"/>